<comment type="caution">
    <text evidence="15">The sequence shown here is derived from an EMBL/GenBank/DDBJ whole genome shotgun (WGS) entry which is preliminary data.</text>
</comment>
<evidence type="ECO:0000256" key="11">
    <source>
        <dbReference type="RuleBase" id="RU004426"/>
    </source>
</evidence>
<dbReference type="GO" id="GO:0005758">
    <property type="term" value="C:mitochondrial intermembrane space"/>
    <property type="evidence" value="ECO:0007669"/>
    <property type="project" value="UniProtKB-SubCell"/>
</dbReference>
<dbReference type="InterPro" id="IPR002327">
    <property type="entry name" value="Cyt_c_1A/1B"/>
</dbReference>
<keyword evidence="7 12" id="KW-0249">Electron transport</keyword>
<dbReference type="PANTHER" id="PTHR11961">
    <property type="entry name" value="CYTOCHROME C"/>
    <property type="match status" value="1"/>
</dbReference>
<feature type="region of interest" description="Disordered" evidence="13">
    <location>
        <begin position="85"/>
        <end position="110"/>
    </location>
</feature>
<dbReference type="InterPro" id="IPR036909">
    <property type="entry name" value="Cyt_c-like_dom_sf"/>
</dbReference>
<feature type="domain" description="Cytochrome c" evidence="14">
    <location>
        <begin position="10"/>
        <end position="129"/>
    </location>
</feature>
<keyword evidence="5 12" id="KW-0679">Respiratory chain</keyword>
<dbReference type="GO" id="GO:0009055">
    <property type="term" value="F:electron transfer activity"/>
    <property type="evidence" value="ECO:0007669"/>
    <property type="project" value="InterPro"/>
</dbReference>
<evidence type="ECO:0000256" key="3">
    <source>
        <dbReference type="ARBA" id="ARBA00022448"/>
    </source>
</evidence>
<evidence type="ECO:0000313" key="16">
    <source>
        <dbReference type="Proteomes" id="UP000708148"/>
    </source>
</evidence>
<dbReference type="GO" id="GO:0046872">
    <property type="term" value="F:metal ion binding"/>
    <property type="evidence" value="ECO:0007669"/>
    <property type="project" value="UniProtKB-KW"/>
</dbReference>
<keyword evidence="16" id="KW-1185">Reference proteome</keyword>
<dbReference type="InterPro" id="IPR009056">
    <property type="entry name" value="Cyt_c-like_dom"/>
</dbReference>
<dbReference type="SUPFAM" id="SSF46626">
    <property type="entry name" value="Cytochrome c"/>
    <property type="match status" value="1"/>
</dbReference>
<keyword evidence="6 10" id="KW-0479">Metal-binding</keyword>
<evidence type="ECO:0000256" key="5">
    <source>
        <dbReference type="ARBA" id="ARBA00022660"/>
    </source>
</evidence>
<keyword evidence="9 12" id="KW-0496">Mitochondrion</keyword>
<evidence type="ECO:0000256" key="8">
    <source>
        <dbReference type="ARBA" id="ARBA00023004"/>
    </source>
</evidence>
<comment type="subcellular location">
    <subcellularLocation>
        <location evidence="1">Mitochondrion intermembrane space</location>
    </subcellularLocation>
</comment>
<dbReference type="GO" id="GO:0020037">
    <property type="term" value="F:heme binding"/>
    <property type="evidence" value="ECO:0007669"/>
    <property type="project" value="InterPro"/>
</dbReference>
<sequence>MASFSDAPAGNAEKGAKIFKTKCAQCHVAEAGGAHKLGPNLGGLFGRVSGTAPGFSYSKANKDKAVAWSEETLYDYLLDPKKYIPGAGRRPGRKASRRRRDGRRSRAAGGATLTAPRVVELLLDLRAAESASPRTQELFGKSVRNDQPAASWGIGRGFRPEGEVRPVAFPVEQRTGLMSRPPVVVALRHQSSSSSSSSILT</sequence>
<evidence type="ECO:0000256" key="12">
    <source>
        <dbReference type="RuleBase" id="RU004427"/>
    </source>
</evidence>
<evidence type="ECO:0000256" key="13">
    <source>
        <dbReference type="SAM" id="MobiDB-lite"/>
    </source>
</evidence>
<evidence type="ECO:0000313" key="15">
    <source>
        <dbReference type="EMBL" id="CAD7700525.1"/>
    </source>
</evidence>
<evidence type="ECO:0000256" key="2">
    <source>
        <dbReference type="ARBA" id="ARBA00006488"/>
    </source>
</evidence>
<feature type="compositionally biased region" description="Basic residues" evidence="13">
    <location>
        <begin position="90"/>
        <end position="106"/>
    </location>
</feature>
<dbReference type="Gene3D" id="1.10.760.10">
    <property type="entry name" value="Cytochrome c-like domain"/>
    <property type="match status" value="1"/>
</dbReference>
<name>A0A8S1J020_9CHLO</name>
<keyword evidence="8 10" id="KW-0408">Iron</keyword>
<comment type="function">
    <text evidence="12">Electron carrier protein. The oxidized form of the cytochrome c heme group can accept an electron from the heme group of the cytochrome c1 subunit of cytochrome reductase. Cytochrome c then transfers this electron to the cytochrome oxidase complex, the final protein carrier in the mitochondrial electron-transport chain.</text>
</comment>
<evidence type="ECO:0000256" key="9">
    <source>
        <dbReference type="ARBA" id="ARBA00023128"/>
    </source>
</evidence>
<protein>
    <recommendedName>
        <fullName evidence="14">Cytochrome c domain-containing protein</fullName>
    </recommendedName>
</protein>
<dbReference type="EMBL" id="CAJHUC010001286">
    <property type="protein sequence ID" value="CAD7700525.1"/>
    <property type="molecule type" value="Genomic_DNA"/>
</dbReference>
<keyword evidence="3 12" id="KW-0813">Transport</keyword>
<comment type="similarity">
    <text evidence="2 11">Belongs to the cytochrome c family.</text>
</comment>
<evidence type="ECO:0000256" key="6">
    <source>
        <dbReference type="ARBA" id="ARBA00022723"/>
    </source>
</evidence>
<keyword evidence="4 10" id="KW-0349">Heme</keyword>
<evidence type="ECO:0000259" key="14">
    <source>
        <dbReference type="PROSITE" id="PS51007"/>
    </source>
</evidence>
<dbReference type="PROSITE" id="PS51007">
    <property type="entry name" value="CYTC"/>
    <property type="match status" value="1"/>
</dbReference>
<evidence type="ECO:0000256" key="4">
    <source>
        <dbReference type="ARBA" id="ARBA00022617"/>
    </source>
</evidence>
<reference evidence="15" key="1">
    <citation type="submission" date="2020-12" db="EMBL/GenBank/DDBJ databases">
        <authorList>
            <person name="Iha C."/>
        </authorList>
    </citation>
    <scope>NUCLEOTIDE SEQUENCE</scope>
</reference>
<accession>A0A8S1J020</accession>
<evidence type="ECO:0000256" key="10">
    <source>
        <dbReference type="PROSITE-ProRule" id="PRU00433"/>
    </source>
</evidence>
<dbReference type="Pfam" id="PF00034">
    <property type="entry name" value="Cytochrom_C"/>
    <property type="match status" value="1"/>
</dbReference>
<dbReference type="OrthoDB" id="449280at2759"/>
<evidence type="ECO:0000256" key="7">
    <source>
        <dbReference type="ARBA" id="ARBA00022982"/>
    </source>
</evidence>
<dbReference type="PRINTS" id="PR00604">
    <property type="entry name" value="CYTCHRMECIAB"/>
</dbReference>
<organism evidence="15 16">
    <name type="scientific">Ostreobium quekettii</name>
    <dbReference type="NCBI Taxonomy" id="121088"/>
    <lineage>
        <taxon>Eukaryota</taxon>
        <taxon>Viridiplantae</taxon>
        <taxon>Chlorophyta</taxon>
        <taxon>core chlorophytes</taxon>
        <taxon>Ulvophyceae</taxon>
        <taxon>TCBD clade</taxon>
        <taxon>Bryopsidales</taxon>
        <taxon>Ostreobineae</taxon>
        <taxon>Ostreobiaceae</taxon>
        <taxon>Ostreobium</taxon>
    </lineage>
</organism>
<comment type="PTM">
    <text evidence="12">Binds 1 heme group per subunit.</text>
</comment>
<dbReference type="AlphaFoldDB" id="A0A8S1J020"/>
<gene>
    <name evidence="15" type="ORF">OSTQU699_LOCUS5884</name>
</gene>
<proteinExistence type="inferred from homology"/>
<dbReference type="Proteomes" id="UP000708148">
    <property type="component" value="Unassembled WGS sequence"/>
</dbReference>
<evidence type="ECO:0000256" key="1">
    <source>
        <dbReference type="ARBA" id="ARBA00004569"/>
    </source>
</evidence>